<protein>
    <recommendedName>
        <fullName evidence="3">F-box domain-containing protein</fullName>
    </recommendedName>
</protein>
<name>A0A2H3BPM6_9AGAR</name>
<gene>
    <name evidence="1" type="ORF">ARMSODRAFT_954392</name>
</gene>
<reference evidence="2" key="1">
    <citation type="journal article" date="2017" name="Nat. Ecol. Evol.">
        <title>Genome expansion and lineage-specific genetic innovations in the forest pathogenic fungi Armillaria.</title>
        <authorList>
            <person name="Sipos G."/>
            <person name="Prasanna A.N."/>
            <person name="Walter M.C."/>
            <person name="O'Connor E."/>
            <person name="Balint B."/>
            <person name="Krizsan K."/>
            <person name="Kiss B."/>
            <person name="Hess J."/>
            <person name="Varga T."/>
            <person name="Slot J."/>
            <person name="Riley R."/>
            <person name="Boka B."/>
            <person name="Rigling D."/>
            <person name="Barry K."/>
            <person name="Lee J."/>
            <person name="Mihaltcheva S."/>
            <person name="LaButti K."/>
            <person name="Lipzen A."/>
            <person name="Waldron R."/>
            <person name="Moloney N.M."/>
            <person name="Sperisen C."/>
            <person name="Kredics L."/>
            <person name="Vagvoelgyi C."/>
            <person name="Patrignani A."/>
            <person name="Fitzpatrick D."/>
            <person name="Nagy I."/>
            <person name="Doyle S."/>
            <person name="Anderson J.B."/>
            <person name="Grigoriev I.V."/>
            <person name="Gueldener U."/>
            <person name="Muensterkoetter M."/>
            <person name="Nagy L.G."/>
        </authorList>
    </citation>
    <scope>NUCLEOTIDE SEQUENCE [LARGE SCALE GENOMIC DNA]</scope>
    <source>
        <strain evidence="2">28-4</strain>
    </source>
</reference>
<organism evidence="1 2">
    <name type="scientific">Armillaria solidipes</name>
    <dbReference type="NCBI Taxonomy" id="1076256"/>
    <lineage>
        <taxon>Eukaryota</taxon>
        <taxon>Fungi</taxon>
        <taxon>Dikarya</taxon>
        <taxon>Basidiomycota</taxon>
        <taxon>Agaricomycotina</taxon>
        <taxon>Agaricomycetes</taxon>
        <taxon>Agaricomycetidae</taxon>
        <taxon>Agaricales</taxon>
        <taxon>Marasmiineae</taxon>
        <taxon>Physalacriaceae</taxon>
        <taxon>Armillaria</taxon>
    </lineage>
</organism>
<evidence type="ECO:0000313" key="2">
    <source>
        <dbReference type="Proteomes" id="UP000218334"/>
    </source>
</evidence>
<keyword evidence="2" id="KW-1185">Reference proteome</keyword>
<proteinExistence type="predicted"/>
<sequence length="417" mass="47104">MSSNFGTFSPSRKESFPPQTINEILSFVHDSTTLKSCTLVCRDWESTAQLYLFSVVHVGGYPPRRHNPYNIPHPLIPLHELHIFRRQSFIRELRVLQAPNNAFLQHLQFVLDNGDFRRLKAVVLDQTSLTMTGRTMAQIPRLILSNVSFAGPNRLLGLDFSRFGSLEDLRFERITFLPPPPPPQGPPANTPIPLQLKTLVIRSCTNDVYATLIKTLLLGQSPVDIKHLSRFDNHDNQLIYVGPPGSNFRVPCPNTLSMASGAVGRLLQANNDLQHIGLHAVHDQTEFLTPTLFRGLRSFVSPLEISKLKESLQKLCNLLTTSRSPESGPLTLIFKYPYFTADILRCSHEWISLDKLTDSHVVKLAIFMEYPDDVCSLEETFQVAAPLQFEQFLSRSMANGALRFGYEGFNTVDDFLE</sequence>
<dbReference type="EMBL" id="KZ293423">
    <property type="protein sequence ID" value="PBK71600.1"/>
    <property type="molecule type" value="Genomic_DNA"/>
</dbReference>
<evidence type="ECO:0000313" key="1">
    <source>
        <dbReference type="EMBL" id="PBK71600.1"/>
    </source>
</evidence>
<evidence type="ECO:0008006" key="3">
    <source>
        <dbReference type="Google" id="ProtNLM"/>
    </source>
</evidence>
<dbReference type="AlphaFoldDB" id="A0A2H3BPM6"/>
<accession>A0A2H3BPM6</accession>
<dbReference type="Proteomes" id="UP000218334">
    <property type="component" value="Unassembled WGS sequence"/>
</dbReference>
<dbReference type="SUPFAM" id="SSF81383">
    <property type="entry name" value="F-box domain"/>
    <property type="match status" value="1"/>
</dbReference>
<dbReference type="InterPro" id="IPR036047">
    <property type="entry name" value="F-box-like_dom_sf"/>
</dbReference>